<evidence type="ECO:0000256" key="11">
    <source>
        <dbReference type="RuleBase" id="RU365090"/>
    </source>
</evidence>
<dbReference type="SUPFAM" id="SSF53218">
    <property type="entry name" value="Molybdenum cofactor biosynthesis proteins"/>
    <property type="match status" value="1"/>
</dbReference>
<dbReference type="InterPro" id="IPR008284">
    <property type="entry name" value="MoCF_biosynth_CS"/>
</dbReference>
<gene>
    <name evidence="13" type="ORF">CRM82_09860</name>
</gene>
<comment type="cofactor">
    <cofactor evidence="1 11">
        <name>Mg(2+)</name>
        <dbReference type="ChEBI" id="CHEBI:18420"/>
    </cofactor>
</comment>
<evidence type="ECO:0000256" key="7">
    <source>
        <dbReference type="ARBA" id="ARBA00022723"/>
    </source>
</evidence>
<dbReference type="FunFam" id="3.40.980.10:FF:000004">
    <property type="entry name" value="Molybdopterin molybdenumtransferase"/>
    <property type="match status" value="1"/>
</dbReference>
<dbReference type="InterPro" id="IPR005110">
    <property type="entry name" value="MoeA_linker/N"/>
</dbReference>
<dbReference type="Pfam" id="PF03454">
    <property type="entry name" value="MoeA_C"/>
    <property type="match status" value="1"/>
</dbReference>
<dbReference type="InterPro" id="IPR038987">
    <property type="entry name" value="MoeA-like"/>
</dbReference>
<keyword evidence="9 11" id="KW-0501">Molybdenum cofactor biosynthesis</keyword>
<keyword evidence="5 11" id="KW-0500">Molybdenum</keyword>
<dbReference type="Proteomes" id="UP000220246">
    <property type="component" value="Unassembled WGS sequence"/>
</dbReference>
<evidence type="ECO:0000256" key="2">
    <source>
        <dbReference type="ARBA" id="ARBA00002901"/>
    </source>
</evidence>
<evidence type="ECO:0000256" key="4">
    <source>
        <dbReference type="ARBA" id="ARBA00010763"/>
    </source>
</evidence>
<comment type="similarity">
    <text evidence="4 11">Belongs to the MoeA family.</text>
</comment>
<evidence type="ECO:0000256" key="3">
    <source>
        <dbReference type="ARBA" id="ARBA00005046"/>
    </source>
</evidence>
<evidence type="ECO:0000256" key="6">
    <source>
        <dbReference type="ARBA" id="ARBA00022679"/>
    </source>
</evidence>
<dbReference type="NCBIfam" id="TIGR00177">
    <property type="entry name" value="molyb_syn"/>
    <property type="match status" value="1"/>
</dbReference>
<evidence type="ECO:0000256" key="10">
    <source>
        <dbReference type="ARBA" id="ARBA00047317"/>
    </source>
</evidence>
<dbReference type="PANTHER" id="PTHR10192">
    <property type="entry name" value="MOLYBDOPTERIN BIOSYNTHESIS PROTEIN"/>
    <property type="match status" value="1"/>
</dbReference>
<dbReference type="PANTHER" id="PTHR10192:SF5">
    <property type="entry name" value="GEPHYRIN"/>
    <property type="match status" value="1"/>
</dbReference>
<dbReference type="InterPro" id="IPR001453">
    <property type="entry name" value="MoaB/Mog_dom"/>
</dbReference>
<keyword evidence="6 11" id="KW-0808">Transferase</keyword>
<dbReference type="Gene3D" id="3.90.105.10">
    <property type="entry name" value="Molybdopterin biosynthesis moea protein, domain 2"/>
    <property type="match status" value="1"/>
</dbReference>
<dbReference type="EC" id="2.10.1.1" evidence="11"/>
<dbReference type="AlphaFoldDB" id="A0A2A7V071"/>
<dbReference type="STRING" id="1219032.GCA_001515545_01734"/>
<dbReference type="PROSITE" id="PS01079">
    <property type="entry name" value="MOCF_BIOSYNTHESIS_2"/>
    <property type="match status" value="1"/>
</dbReference>
<dbReference type="NCBIfam" id="NF045515">
    <property type="entry name" value="Glp_gephyrin"/>
    <property type="match status" value="1"/>
</dbReference>
<reference evidence="14" key="1">
    <citation type="submission" date="2017-09" db="EMBL/GenBank/DDBJ databases">
        <title>FDA dAtabase for Regulatory Grade micrObial Sequences (FDA-ARGOS): Supporting development and validation of Infectious Disease Dx tests.</title>
        <authorList>
            <person name="Minogue T."/>
            <person name="Wolcott M."/>
            <person name="Wasieloski L."/>
            <person name="Aguilar W."/>
            <person name="Moore D."/>
            <person name="Tallon L."/>
            <person name="Sadzewicz L."/>
            <person name="Ott S."/>
            <person name="Zhao X."/>
            <person name="Nagaraj S."/>
            <person name="Vavikolanu K."/>
            <person name="Aluvathingal J."/>
            <person name="Nadendla S."/>
            <person name="Sichtig H."/>
        </authorList>
    </citation>
    <scope>NUCLEOTIDE SEQUENCE [LARGE SCALE GENOMIC DNA]</scope>
    <source>
        <strain evidence="14">FDAARGOS_394</strain>
    </source>
</reference>
<evidence type="ECO:0000259" key="12">
    <source>
        <dbReference type="SMART" id="SM00852"/>
    </source>
</evidence>
<protein>
    <recommendedName>
        <fullName evidence="11">Molybdopterin molybdenumtransferase</fullName>
        <ecNumber evidence="11">2.10.1.1</ecNumber>
    </recommendedName>
</protein>
<dbReference type="GO" id="GO:0061599">
    <property type="term" value="F:molybdopterin molybdotransferase activity"/>
    <property type="evidence" value="ECO:0007669"/>
    <property type="project" value="UniProtKB-UniRule"/>
</dbReference>
<dbReference type="SUPFAM" id="SSF63867">
    <property type="entry name" value="MoeA C-terminal domain-like"/>
    <property type="match status" value="1"/>
</dbReference>
<keyword evidence="14" id="KW-1185">Reference proteome</keyword>
<comment type="pathway">
    <text evidence="3 11">Cofactor biosynthesis; molybdopterin biosynthesis.</text>
</comment>
<dbReference type="SUPFAM" id="SSF63882">
    <property type="entry name" value="MoeA N-terminal region -like"/>
    <property type="match status" value="1"/>
</dbReference>
<evidence type="ECO:0000256" key="9">
    <source>
        <dbReference type="ARBA" id="ARBA00023150"/>
    </source>
</evidence>
<name>A0A2A7V071_COMTR</name>
<accession>A0A2A7V071</accession>
<dbReference type="SMART" id="SM00852">
    <property type="entry name" value="MoCF_biosynth"/>
    <property type="match status" value="1"/>
</dbReference>
<comment type="catalytic activity">
    <reaction evidence="10">
        <text>adenylyl-molybdopterin + molybdate = Mo-molybdopterin + AMP + H(+)</text>
        <dbReference type="Rhea" id="RHEA:35047"/>
        <dbReference type="ChEBI" id="CHEBI:15378"/>
        <dbReference type="ChEBI" id="CHEBI:36264"/>
        <dbReference type="ChEBI" id="CHEBI:62727"/>
        <dbReference type="ChEBI" id="CHEBI:71302"/>
        <dbReference type="ChEBI" id="CHEBI:456215"/>
        <dbReference type="EC" id="2.10.1.1"/>
    </reaction>
</comment>
<evidence type="ECO:0000256" key="5">
    <source>
        <dbReference type="ARBA" id="ARBA00022505"/>
    </source>
</evidence>
<feature type="domain" description="MoaB/Mog" evidence="12">
    <location>
        <begin position="197"/>
        <end position="340"/>
    </location>
</feature>
<organism evidence="13 14">
    <name type="scientific">Comamonas terrigena</name>
    <dbReference type="NCBI Taxonomy" id="32013"/>
    <lineage>
        <taxon>Bacteria</taxon>
        <taxon>Pseudomonadati</taxon>
        <taxon>Pseudomonadota</taxon>
        <taxon>Betaproteobacteria</taxon>
        <taxon>Burkholderiales</taxon>
        <taxon>Comamonadaceae</taxon>
        <taxon>Comamonas</taxon>
    </lineage>
</organism>
<evidence type="ECO:0000313" key="14">
    <source>
        <dbReference type="Proteomes" id="UP000220246"/>
    </source>
</evidence>
<dbReference type="Gene3D" id="2.170.190.11">
    <property type="entry name" value="Molybdopterin biosynthesis moea protein, domain 3"/>
    <property type="match status" value="1"/>
</dbReference>
<keyword evidence="7 11" id="KW-0479">Metal-binding</keyword>
<sequence length="431" mass="44514">MTQLLTRIGADAGAMQVNQVHTLLRALAQPVAETESLPLQQALGRVLAADVLSPVDVPPHDNAAMDGYAFAGQWLATAEPLALPVAGTVLAGQPWTGDIPAGHALRIMTGAMLPPGLDTVVPFELCQLEGTADAAAPTVRFASAGLRPGANRRQRGEELATGATALPAGTRLGPAELGLAAGLGLAQLTVRRRLRVALFSTGDELLQPGEAARTGAIYDSNRFALAAALQQLGCTVHDLGAVRDEPAALRAALQHAAQDADVILTSGGVSSGDADHTQTLLAELGDVAFLRIAMRPGRPLAVGRMHRADGRPGALLLGLPGNPVATLLSFALLARPALLQAMGMDAERATPALVQVPLAVPLRKRAGRTEFVRATLHTNAQGQVEARPTGNQSSAMLSSLVQADALLLLDHHQGDLAAATLVNALPLHGLL</sequence>
<dbReference type="InterPro" id="IPR036688">
    <property type="entry name" value="MoeA_C_domain_IV_sf"/>
</dbReference>
<proteinExistence type="inferred from homology"/>
<dbReference type="UniPathway" id="UPA00344"/>
<comment type="caution">
    <text evidence="13">The sequence shown here is derived from an EMBL/GenBank/DDBJ whole genome shotgun (WGS) entry which is preliminary data.</text>
</comment>
<dbReference type="InterPro" id="IPR005111">
    <property type="entry name" value="MoeA_C_domain_IV"/>
</dbReference>
<dbReference type="EMBL" id="PDEA01000001">
    <property type="protein sequence ID" value="PEH90995.1"/>
    <property type="molecule type" value="Genomic_DNA"/>
</dbReference>
<keyword evidence="8 11" id="KW-0460">Magnesium</keyword>
<evidence type="ECO:0000256" key="1">
    <source>
        <dbReference type="ARBA" id="ARBA00001946"/>
    </source>
</evidence>
<dbReference type="Gene3D" id="2.40.340.10">
    <property type="entry name" value="MoeA, C-terminal, domain IV"/>
    <property type="match status" value="1"/>
</dbReference>
<dbReference type="InterPro" id="IPR036425">
    <property type="entry name" value="MoaB/Mog-like_dom_sf"/>
</dbReference>
<dbReference type="InterPro" id="IPR036135">
    <property type="entry name" value="MoeA_linker/N_sf"/>
</dbReference>
<dbReference type="Pfam" id="PF03453">
    <property type="entry name" value="MoeA_N"/>
    <property type="match status" value="1"/>
</dbReference>
<evidence type="ECO:0000313" key="13">
    <source>
        <dbReference type="EMBL" id="PEH90995.1"/>
    </source>
</evidence>
<dbReference type="CDD" id="cd00887">
    <property type="entry name" value="MoeA"/>
    <property type="match status" value="1"/>
</dbReference>
<dbReference type="GO" id="GO:0006777">
    <property type="term" value="P:Mo-molybdopterin cofactor biosynthetic process"/>
    <property type="evidence" value="ECO:0007669"/>
    <property type="project" value="UniProtKB-UniRule"/>
</dbReference>
<comment type="function">
    <text evidence="2 11">Catalyzes the insertion of molybdate into adenylated molybdopterin with the concomitant release of AMP.</text>
</comment>
<dbReference type="OrthoDB" id="9804758at2"/>
<dbReference type="Gene3D" id="3.40.980.10">
    <property type="entry name" value="MoaB/Mog-like domain"/>
    <property type="match status" value="1"/>
</dbReference>
<evidence type="ECO:0000256" key="8">
    <source>
        <dbReference type="ARBA" id="ARBA00022842"/>
    </source>
</evidence>
<dbReference type="GO" id="GO:0005829">
    <property type="term" value="C:cytosol"/>
    <property type="evidence" value="ECO:0007669"/>
    <property type="project" value="TreeGrafter"/>
</dbReference>
<dbReference type="GO" id="GO:0046872">
    <property type="term" value="F:metal ion binding"/>
    <property type="evidence" value="ECO:0007669"/>
    <property type="project" value="UniProtKB-UniRule"/>
</dbReference>
<dbReference type="Pfam" id="PF00994">
    <property type="entry name" value="MoCF_biosynth"/>
    <property type="match status" value="1"/>
</dbReference>